<reference evidence="3" key="2">
    <citation type="submission" date="2019-10" db="EMBL/GenBank/DDBJ databases">
        <title>A de novo genome assembly of a pear dwarfing rootstock.</title>
        <authorList>
            <person name="Wang F."/>
            <person name="Wang J."/>
            <person name="Li S."/>
            <person name="Zhang Y."/>
            <person name="Fang M."/>
            <person name="Ma L."/>
            <person name="Zhao Y."/>
            <person name="Jiang S."/>
        </authorList>
    </citation>
    <scope>NUCLEOTIDE SEQUENCE [LARGE SCALE GENOMIC DNA]</scope>
</reference>
<dbReference type="Proteomes" id="UP000327157">
    <property type="component" value="Chromosome 9"/>
</dbReference>
<organism evidence="2 3">
    <name type="scientific">Pyrus ussuriensis x Pyrus communis</name>
    <dbReference type="NCBI Taxonomy" id="2448454"/>
    <lineage>
        <taxon>Eukaryota</taxon>
        <taxon>Viridiplantae</taxon>
        <taxon>Streptophyta</taxon>
        <taxon>Embryophyta</taxon>
        <taxon>Tracheophyta</taxon>
        <taxon>Spermatophyta</taxon>
        <taxon>Magnoliopsida</taxon>
        <taxon>eudicotyledons</taxon>
        <taxon>Gunneridae</taxon>
        <taxon>Pentapetalae</taxon>
        <taxon>rosids</taxon>
        <taxon>fabids</taxon>
        <taxon>Rosales</taxon>
        <taxon>Rosaceae</taxon>
        <taxon>Amygdaloideae</taxon>
        <taxon>Maleae</taxon>
        <taxon>Pyrus</taxon>
    </lineage>
</organism>
<keyword evidence="1" id="KW-0732">Signal</keyword>
<dbReference type="PANTHER" id="PTHR33184">
    <property type="entry name" value="PROTEIN TAPETUM DETERMINANT 1-LIKE-RELATED"/>
    <property type="match status" value="1"/>
</dbReference>
<dbReference type="OrthoDB" id="603213at2759"/>
<proteinExistence type="predicted"/>
<keyword evidence="3" id="KW-1185">Reference proteome</keyword>
<accession>A0A5N5GC25</accession>
<evidence type="ECO:0000313" key="3">
    <source>
        <dbReference type="Proteomes" id="UP000327157"/>
    </source>
</evidence>
<evidence type="ECO:0000256" key="1">
    <source>
        <dbReference type="ARBA" id="ARBA00022729"/>
    </source>
</evidence>
<gene>
    <name evidence="2" type="ORF">D8674_035331</name>
</gene>
<dbReference type="InterPro" id="IPR040361">
    <property type="entry name" value="TPD1"/>
</dbReference>
<evidence type="ECO:0000313" key="2">
    <source>
        <dbReference type="EMBL" id="KAB2613015.1"/>
    </source>
</evidence>
<dbReference type="GO" id="GO:0001709">
    <property type="term" value="P:cell fate determination"/>
    <property type="evidence" value="ECO:0007669"/>
    <property type="project" value="TreeGrafter"/>
</dbReference>
<dbReference type="AlphaFoldDB" id="A0A5N5GC25"/>
<protein>
    <submittedName>
        <fullName evidence="2">Uncharacterized protein</fullName>
    </submittedName>
</protein>
<name>A0A5N5GC25_9ROSA</name>
<reference evidence="2 3" key="1">
    <citation type="submission" date="2019-09" db="EMBL/GenBank/DDBJ databases">
        <authorList>
            <person name="Ou C."/>
        </authorList>
    </citation>
    <scope>NUCLEOTIDE SEQUENCE [LARGE SCALE GENOMIC DNA]</scope>
    <source>
        <strain evidence="2">S2</strain>
        <tissue evidence="2">Leaf</tissue>
    </source>
</reference>
<dbReference type="PANTHER" id="PTHR33184:SF72">
    <property type="entry name" value="BETA-1,3-N-ACETYLGLUCOSAMINYLTRANSFERASE FAMILY PROTEIN"/>
    <property type="match status" value="1"/>
</dbReference>
<reference evidence="2 3" key="3">
    <citation type="submission" date="2019-11" db="EMBL/GenBank/DDBJ databases">
        <title>A de novo genome assembly of a pear dwarfing rootstock.</title>
        <authorList>
            <person name="Wang F."/>
            <person name="Wang J."/>
            <person name="Li S."/>
            <person name="Zhang Y."/>
            <person name="Fang M."/>
            <person name="Ma L."/>
            <person name="Zhao Y."/>
            <person name="Jiang S."/>
        </authorList>
    </citation>
    <scope>NUCLEOTIDE SEQUENCE [LARGE SCALE GENOMIC DNA]</scope>
    <source>
        <strain evidence="2">S2</strain>
        <tissue evidence="2">Leaf</tissue>
    </source>
</reference>
<sequence length="123" mass="14139">MFRRRLNWLCINSLFYLGYENLQRIPFLVKNLKIKHRPTGKIIDATWNVTIINDCHCSLLNVMLSCYGFVSAIPIDPSILRKSGDVCLINNKIPIYAHASFGRNFSWESDFPFNPLLSQVACS</sequence>
<comment type="caution">
    <text evidence="2">The sequence shown here is derived from an EMBL/GenBank/DDBJ whole genome shotgun (WGS) entry which is preliminary data.</text>
</comment>
<dbReference type="EMBL" id="SMOL01000458">
    <property type="protein sequence ID" value="KAB2613015.1"/>
    <property type="molecule type" value="Genomic_DNA"/>
</dbReference>
<dbReference type="Pfam" id="PF24068">
    <property type="entry name" value="TPD1_C"/>
    <property type="match status" value="1"/>
</dbReference>